<dbReference type="EMBL" id="JAUSQU010000003">
    <property type="protein sequence ID" value="MDP9850508.1"/>
    <property type="molecule type" value="Genomic_DNA"/>
</dbReference>
<name>A0ABT9QUR7_9ACTN</name>
<keyword evidence="2" id="KW-1133">Transmembrane helix</keyword>
<comment type="caution">
    <text evidence="3">The sequence shown here is derived from an EMBL/GenBank/DDBJ whole genome shotgun (WGS) entry which is preliminary data.</text>
</comment>
<keyword evidence="2" id="KW-0472">Membrane</keyword>
<keyword evidence="3" id="KW-0804">Transcription</keyword>
<dbReference type="GO" id="GO:0000428">
    <property type="term" value="C:DNA-directed RNA polymerase complex"/>
    <property type="evidence" value="ECO:0007669"/>
    <property type="project" value="UniProtKB-KW"/>
</dbReference>
<dbReference type="PANTHER" id="PTHR48148:SF3">
    <property type="entry name" value="KERATINOCYTE PROLINE-RICH PROTEIN"/>
    <property type="match status" value="1"/>
</dbReference>
<feature type="compositionally biased region" description="Pro residues" evidence="1">
    <location>
        <begin position="480"/>
        <end position="501"/>
    </location>
</feature>
<dbReference type="Gene3D" id="1.10.1740.10">
    <property type="match status" value="1"/>
</dbReference>
<protein>
    <submittedName>
        <fullName evidence="3">DNA-directed RNA polymerase specialized sigma24 family protein</fullName>
    </submittedName>
</protein>
<proteinExistence type="predicted"/>
<feature type="transmembrane region" description="Helical" evidence="2">
    <location>
        <begin position="426"/>
        <end position="447"/>
    </location>
</feature>
<keyword evidence="4" id="KW-1185">Reference proteome</keyword>
<feature type="region of interest" description="Disordered" evidence="1">
    <location>
        <begin position="475"/>
        <end position="578"/>
    </location>
</feature>
<feature type="compositionally biased region" description="Low complexity" evidence="1">
    <location>
        <begin position="502"/>
        <end position="525"/>
    </location>
</feature>
<feature type="region of interest" description="Disordered" evidence="1">
    <location>
        <begin position="1"/>
        <end position="34"/>
    </location>
</feature>
<accession>A0ABT9QUR7</accession>
<feature type="region of interest" description="Disordered" evidence="1">
    <location>
        <begin position="364"/>
        <end position="398"/>
    </location>
</feature>
<evidence type="ECO:0000313" key="4">
    <source>
        <dbReference type="Proteomes" id="UP001225356"/>
    </source>
</evidence>
<dbReference type="RefSeq" id="WP_307569588.1">
    <property type="nucleotide sequence ID" value="NZ_JAUSQU010000003.1"/>
</dbReference>
<reference evidence="3 4" key="1">
    <citation type="submission" date="2023-07" db="EMBL/GenBank/DDBJ databases">
        <title>Sequencing the genomes of 1000 actinobacteria strains.</title>
        <authorList>
            <person name="Klenk H.-P."/>
        </authorList>
    </citation>
    <scope>NUCLEOTIDE SEQUENCE [LARGE SCALE GENOMIC DNA]</scope>
    <source>
        <strain evidence="3 4">DSM 46740</strain>
    </source>
</reference>
<dbReference type="SUPFAM" id="SSF88946">
    <property type="entry name" value="Sigma2 domain of RNA polymerase sigma factors"/>
    <property type="match status" value="1"/>
</dbReference>
<dbReference type="InterPro" id="IPR013325">
    <property type="entry name" value="RNA_pol_sigma_r2"/>
</dbReference>
<gene>
    <name evidence="3" type="ORF">J2853_009804</name>
</gene>
<evidence type="ECO:0000256" key="1">
    <source>
        <dbReference type="SAM" id="MobiDB-lite"/>
    </source>
</evidence>
<feature type="compositionally biased region" description="Pro residues" evidence="1">
    <location>
        <begin position="20"/>
        <end position="34"/>
    </location>
</feature>
<dbReference type="PANTHER" id="PTHR48148">
    <property type="entry name" value="KERATINOCYTE PROLINE-RICH PROTEIN"/>
    <property type="match status" value="1"/>
</dbReference>
<feature type="compositionally biased region" description="Basic and acidic residues" evidence="1">
    <location>
        <begin position="373"/>
        <end position="382"/>
    </location>
</feature>
<keyword evidence="2" id="KW-0812">Transmembrane</keyword>
<keyword evidence="3" id="KW-0240">DNA-directed RNA polymerase</keyword>
<feature type="compositionally biased region" description="Pro residues" evidence="1">
    <location>
        <begin position="547"/>
        <end position="576"/>
    </location>
</feature>
<dbReference type="Proteomes" id="UP001225356">
    <property type="component" value="Unassembled WGS sequence"/>
</dbReference>
<evidence type="ECO:0000256" key="2">
    <source>
        <dbReference type="SAM" id="Phobius"/>
    </source>
</evidence>
<evidence type="ECO:0000313" key="3">
    <source>
        <dbReference type="EMBL" id="MDP9850508.1"/>
    </source>
</evidence>
<organism evidence="3 4">
    <name type="scientific">Streptosporangium lutulentum</name>
    <dbReference type="NCBI Taxonomy" id="1461250"/>
    <lineage>
        <taxon>Bacteria</taxon>
        <taxon>Bacillati</taxon>
        <taxon>Actinomycetota</taxon>
        <taxon>Actinomycetes</taxon>
        <taxon>Streptosporangiales</taxon>
        <taxon>Streptosporangiaceae</taxon>
        <taxon>Streptosporangium</taxon>
    </lineage>
</organism>
<sequence>MPNPAPRSEHSNLSEQLPLDIPPPPAALPAPGAPGPPLVPFPLGPLPVIDPLEPLQPPGLVPLPGMPPIAPESPITPAEPDEVDQMVQWYGPALVAYCRIWLPDPVAAADAAGHALIVARHHGDHLPASHLIRPWLYAVARLRCLAEPHPASVTGELTALSADPAAPAPAPRRDADELDMLSARLASDALCGLDRDDREFVELALRHQMDLTHTAAILGRPQDDVEHATTAAIDLMQAWANAVHLGRTGRSLCEVVTPLAQAWDNNPRRETRTKIRMHVTRCPTCSKAFNLRVSAEELLSHLPIPMLSALQQEHLIHPTLPPFPLELHWGPDGFPLQSDLTADHTEVEEAPVFSAGLRAANNRGFWDGDPDAEDARWWRDDPSPEDSPATGQAPSPPRLIDVTLAEGLQRLRRSLPAPSLGGAGRALRTLALTAACLLIAILLYVSLFDQPTPMRSSNTTTGAVGTVHEALNAPAEPLLQPSPPPPPTAALPELTPTPTPTPTARSPRAHRAPTASPRATRTRAPQPRKRPKLRIEPQQAPTHAVPVLPPPSANPTPPPSLPPPSANPTLPLPAPAAAPAAAQFTGALTRPSITTALLGPCPCT</sequence>